<sequence length="221" mass="24641">MSLLRQFKDMLGRQDHHASVFEPASLDDLVATITQWSALVPDNASFCSHKAKCVSATRVKFRPRMIPLILAPLLMLVGTVVILGFSFSALTHGDGTLLIGTVVGIIALVMGTKLLHQWSIVHIFDLQSGDYHTSRNQQSVIGSKQHCQLADIHAIQLLQKYIYKTYAGEGRQVTCGYELNLVFKDGSRINIVSHREHDFIQSDGQILSEFLNVPLWDATRV</sequence>
<feature type="transmembrane region" description="Helical" evidence="1">
    <location>
        <begin position="68"/>
        <end position="90"/>
    </location>
</feature>
<organism evidence="2 3">
    <name type="scientific">Shewanella psychropiezotolerans</name>
    <dbReference type="NCBI Taxonomy" id="2593655"/>
    <lineage>
        <taxon>Bacteria</taxon>
        <taxon>Pseudomonadati</taxon>
        <taxon>Pseudomonadota</taxon>
        <taxon>Gammaproteobacteria</taxon>
        <taxon>Alteromonadales</taxon>
        <taxon>Shewanellaceae</taxon>
        <taxon>Shewanella</taxon>
    </lineage>
</organism>
<keyword evidence="1" id="KW-0812">Transmembrane</keyword>
<accession>A0ABX5WXD4</accession>
<evidence type="ECO:0008006" key="4">
    <source>
        <dbReference type="Google" id="ProtNLM"/>
    </source>
</evidence>
<evidence type="ECO:0000256" key="1">
    <source>
        <dbReference type="SAM" id="Phobius"/>
    </source>
</evidence>
<evidence type="ECO:0000313" key="3">
    <source>
        <dbReference type="Proteomes" id="UP000315947"/>
    </source>
</evidence>
<dbReference type="Proteomes" id="UP000315947">
    <property type="component" value="Chromosome"/>
</dbReference>
<reference evidence="2 3" key="1">
    <citation type="submission" date="2019-07" db="EMBL/GenBank/DDBJ databases">
        <title>Shewanella sp. YLB-06 whole genomic sequence.</title>
        <authorList>
            <person name="Yu L."/>
        </authorList>
    </citation>
    <scope>NUCLEOTIDE SEQUENCE [LARGE SCALE GENOMIC DNA]</scope>
    <source>
        <strain evidence="2 3">YLB-06</strain>
    </source>
</reference>
<feature type="transmembrane region" description="Helical" evidence="1">
    <location>
        <begin position="96"/>
        <end position="115"/>
    </location>
</feature>
<keyword evidence="1" id="KW-0472">Membrane</keyword>
<proteinExistence type="predicted"/>
<keyword evidence="1" id="KW-1133">Transmembrane helix</keyword>
<name>A0ABX5WXD4_9GAMM</name>
<dbReference type="RefSeq" id="WP_144046121.1">
    <property type="nucleotide sequence ID" value="NZ_CP041614.1"/>
</dbReference>
<gene>
    <name evidence="2" type="ORF">FM037_11545</name>
</gene>
<protein>
    <recommendedName>
        <fullName evidence="4">DUF3137 domain-containing protein</fullName>
    </recommendedName>
</protein>
<evidence type="ECO:0000313" key="2">
    <source>
        <dbReference type="EMBL" id="QDO83750.1"/>
    </source>
</evidence>
<dbReference type="EMBL" id="CP041614">
    <property type="protein sequence ID" value="QDO83750.1"/>
    <property type="molecule type" value="Genomic_DNA"/>
</dbReference>
<keyword evidence="3" id="KW-1185">Reference proteome</keyword>